<sequence length="211" mass="24277">MNIDPKEDLRYVALDVQTLGPLPQALRYDCAPADPPVIAISLLIDDGQKLTEHSLVSDYEPAILRAFWNALKPRDLLIGLDSVEKSMSWVRQRSLLAGIRPADEFDLQRFFSHDIVEVLTMWGNCPVLHRPSLDDLGEMLDIVRYDVRLNTTVNRWSVRDLAGIRAEAQQEARFLYEALHRLAGRKLPDRYFGLPRISSDRRTLEIVFRRP</sequence>
<reference evidence="1 2" key="1">
    <citation type="submission" date="2016-10" db="EMBL/GenBank/DDBJ databases">
        <authorList>
            <person name="de Groot N.N."/>
        </authorList>
    </citation>
    <scope>NUCLEOTIDE SEQUENCE [LARGE SCALE GENOMIC DNA]</scope>
    <source>
        <strain evidence="1 2">DSM 22489</strain>
    </source>
</reference>
<dbReference type="RefSeq" id="WP_103933960.1">
    <property type="nucleotide sequence ID" value="NZ_FNVA01000005.1"/>
</dbReference>
<protein>
    <submittedName>
        <fullName evidence="1">Uncharacterized protein</fullName>
    </submittedName>
</protein>
<proteinExistence type="predicted"/>
<keyword evidence="2" id="KW-1185">Reference proteome</keyword>
<evidence type="ECO:0000313" key="2">
    <source>
        <dbReference type="Proteomes" id="UP000236728"/>
    </source>
</evidence>
<dbReference type="InterPro" id="IPR012337">
    <property type="entry name" value="RNaseH-like_sf"/>
</dbReference>
<organism evidence="1 2">
    <name type="scientific">Bryocella elongata</name>
    <dbReference type="NCBI Taxonomy" id="863522"/>
    <lineage>
        <taxon>Bacteria</taxon>
        <taxon>Pseudomonadati</taxon>
        <taxon>Acidobacteriota</taxon>
        <taxon>Terriglobia</taxon>
        <taxon>Terriglobales</taxon>
        <taxon>Acidobacteriaceae</taxon>
        <taxon>Bryocella</taxon>
    </lineage>
</organism>
<accession>A0A1H6AE94</accession>
<dbReference type="SUPFAM" id="SSF53098">
    <property type="entry name" value="Ribonuclease H-like"/>
    <property type="match status" value="1"/>
</dbReference>
<dbReference type="EMBL" id="FNVA01000005">
    <property type="protein sequence ID" value="SEG46811.1"/>
    <property type="molecule type" value="Genomic_DNA"/>
</dbReference>
<dbReference type="Proteomes" id="UP000236728">
    <property type="component" value="Unassembled WGS sequence"/>
</dbReference>
<evidence type="ECO:0000313" key="1">
    <source>
        <dbReference type="EMBL" id="SEG46811.1"/>
    </source>
</evidence>
<name>A0A1H6AE94_9BACT</name>
<gene>
    <name evidence="1" type="ORF">SAMN05421819_3093</name>
</gene>
<dbReference type="AlphaFoldDB" id="A0A1H6AE94"/>